<evidence type="ECO:0000256" key="5">
    <source>
        <dbReference type="HAMAP-Rule" id="MF_01361"/>
    </source>
</evidence>
<keyword evidence="3 5" id="KW-1133">Transmembrane helix</keyword>
<dbReference type="PIRSF" id="PIRSF036466">
    <property type="entry name" value="UCP036466"/>
    <property type="match status" value="1"/>
</dbReference>
<dbReference type="HAMAP" id="MF_01361">
    <property type="entry name" value="UPF0391"/>
    <property type="match status" value="1"/>
</dbReference>
<evidence type="ECO:0000313" key="7">
    <source>
        <dbReference type="Proteomes" id="UP001210865"/>
    </source>
</evidence>
<evidence type="ECO:0000256" key="4">
    <source>
        <dbReference type="ARBA" id="ARBA00023136"/>
    </source>
</evidence>
<reference evidence="6 7" key="1">
    <citation type="submission" date="2022-12" db="EMBL/GenBank/DDBJ databases">
        <title>Sphingomonas abieness sp. nov., an endophytic bacterium isolated from Abies koreana.</title>
        <authorList>
            <person name="Jiang L."/>
            <person name="Lee J."/>
        </authorList>
    </citation>
    <scope>NUCLEOTIDE SEQUENCE [LARGE SCALE GENOMIC DNA]</scope>
    <source>
        <strain evidence="7">PAMB 00755</strain>
    </source>
</reference>
<comment type="subcellular location">
    <subcellularLocation>
        <location evidence="5">Cell membrane</location>
        <topology evidence="5">Single-pass membrane protein</topology>
    </subcellularLocation>
</comment>
<keyword evidence="7" id="KW-1185">Reference proteome</keyword>
<protein>
    <recommendedName>
        <fullName evidence="5">UPF0391 membrane protein PBT88_02945</fullName>
    </recommendedName>
</protein>
<evidence type="ECO:0000313" key="6">
    <source>
        <dbReference type="EMBL" id="WBO23114.1"/>
    </source>
</evidence>
<feature type="transmembrane region" description="Helical" evidence="5">
    <location>
        <begin position="29"/>
        <end position="50"/>
    </location>
</feature>
<evidence type="ECO:0000256" key="1">
    <source>
        <dbReference type="ARBA" id="ARBA00022475"/>
    </source>
</evidence>
<proteinExistence type="inferred from homology"/>
<dbReference type="Proteomes" id="UP001210865">
    <property type="component" value="Chromosome"/>
</dbReference>
<comment type="similarity">
    <text evidence="5">Belongs to the UPF0391 family.</text>
</comment>
<sequence>MIGAAFTFLIIGLIAALLGFTSIAGASFAIAKFIFVIALVIFVVLLVLGLKAGKAVADKL</sequence>
<organism evidence="6 7">
    <name type="scientific">Sphingomonas abietis</name>
    <dbReference type="NCBI Taxonomy" id="3012344"/>
    <lineage>
        <taxon>Bacteria</taxon>
        <taxon>Pseudomonadati</taxon>
        <taxon>Pseudomonadota</taxon>
        <taxon>Alphaproteobacteria</taxon>
        <taxon>Sphingomonadales</taxon>
        <taxon>Sphingomonadaceae</taxon>
        <taxon>Sphingomonas</taxon>
    </lineage>
</organism>
<dbReference type="RefSeq" id="WP_270077750.1">
    <property type="nucleotide sequence ID" value="NZ_CP115174.1"/>
</dbReference>
<dbReference type="InterPro" id="IPR009760">
    <property type="entry name" value="DUF1328"/>
</dbReference>
<gene>
    <name evidence="6" type="ORF">PBT88_02945</name>
</gene>
<dbReference type="Pfam" id="PF07043">
    <property type="entry name" value="DUF1328"/>
    <property type="match status" value="1"/>
</dbReference>
<accession>A0ABY7NT39</accession>
<keyword evidence="2 5" id="KW-0812">Transmembrane</keyword>
<dbReference type="EMBL" id="CP115174">
    <property type="protein sequence ID" value="WBO23114.1"/>
    <property type="molecule type" value="Genomic_DNA"/>
</dbReference>
<name>A0ABY7NT39_9SPHN</name>
<keyword evidence="1 5" id="KW-1003">Cell membrane</keyword>
<keyword evidence="4 5" id="KW-0472">Membrane</keyword>
<evidence type="ECO:0000256" key="3">
    <source>
        <dbReference type="ARBA" id="ARBA00022989"/>
    </source>
</evidence>
<evidence type="ECO:0000256" key="2">
    <source>
        <dbReference type="ARBA" id="ARBA00022692"/>
    </source>
</evidence>